<gene>
    <name evidence="9" type="ORF">C7450_11286</name>
</gene>
<dbReference type="EMBL" id="QJJK01000012">
    <property type="protein sequence ID" value="PXW54057.1"/>
    <property type="molecule type" value="Genomic_DNA"/>
</dbReference>
<evidence type="ECO:0000313" key="9">
    <source>
        <dbReference type="EMBL" id="PXW54057.1"/>
    </source>
</evidence>
<feature type="transmembrane region" description="Helical" evidence="7">
    <location>
        <begin position="175"/>
        <end position="198"/>
    </location>
</feature>
<protein>
    <submittedName>
        <fullName evidence="9">Peptide/nickel transport system permease protein</fullName>
    </submittedName>
</protein>
<proteinExistence type="inferred from homology"/>
<sequence length="325" mass="35042">MLVFLTRRLIGGLLVLFVTATLVFFAVFALGNPVDVMVSPDADQAERAAAIARLGLDRPILEQYASFLWNAVRGDLGNSFVYGKPATTVILERLPVTLELAIVAMVIALGIGLPLGIIAGLKPSGLSGKTIMSGSILGFSLPNFWIGLMLISIFAVQLKWLPSGGRGPTVDVFGIPLSILSLEGLKYLILPAFTLALYKTSLIIRICETGTRTVNRQDYIRTARARGVPPGRIVTVHLLKNVIIPVITVMGLEFGAMIAFAVAVETVFSYPGMGKLLIDSINRIDRPVIVAYLMVTCLIFVTVNLIVDALYAVLDPRVRFSASKA</sequence>
<dbReference type="RefSeq" id="WP_110377303.1">
    <property type="nucleotide sequence ID" value="NZ_JAHBRY010000002.1"/>
</dbReference>
<dbReference type="PROSITE" id="PS50928">
    <property type="entry name" value="ABC_TM1"/>
    <property type="match status" value="1"/>
</dbReference>
<dbReference type="InterPro" id="IPR045621">
    <property type="entry name" value="BPD_transp_1_N"/>
</dbReference>
<dbReference type="InterPro" id="IPR000515">
    <property type="entry name" value="MetI-like"/>
</dbReference>
<dbReference type="PANTHER" id="PTHR43163">
    <property type="entry name" value="DIPEPTIDE TRANSPORT SYSTEM PERMEASE PROTEIN DPPB-RELATED"/>
    <property type="match status" value="1"/>
</dbReference>
<comment type="subcellular location">
    <subcellularLocation>
        <location evidence="1 7">Cell membrane</location>
        <topology evidence="1 7">Multi-pass membrane protein</topology>
    </subcellularLocation>
</comment>
<feature type="domain" description="ABC transmembrane type-1" evidence="8">
    <location>
        <begin position="94"/>
        <end position="311"/>
    </location>
</feature>
<keyword evidence="3" id="KW-1003">Cell membrane</keyword>
<comment type="similarity">
    <text evidence="7">Belongs to the binding-protein-dependent transport system permease family.</text>
</comment>
<evidence type="ECO:0000256" key="7">
    <source>
        <dbReference type="RuleBase" id="RU363032"/>
    </source>
</evidence>
<feature type="transmembrane region" description="Helical" evidence="7">
    <location>
        <begin position="133"/>
        <end position="155"/>
    </location>
</feature>
<keyword evidence="4 7" id="KW-0812">Transmembrane</keyword>
<evidence type="ECO:0000256" key="6">
    <source>
        <dbReference type="ARBA" id="ARBA00023136"/>
    </source>
</evidence>
<evidence type="ECO:0000256" key="5">
    <source>
        <dbReference type="ARBA" id="ARBA00022989"/>
    </source>
</evidence>
<evidence type="ECO:0000256" key="3">
    <source>
        <dbReference type="ARBA" id="ARBA00022475"/>
    </source>
</evidence>
<accession>A0A2V3TWL5</accession>
<dbReference type="GO" id="GO:0005886">
    <property type="term" value="C:plasma membrane"/>
    <property type="evidence" value="ECO:0007669"/>
    <property type="project" value="UniProtKB-SubCell"/>
</dbReference>
<dbReference type="Pfam" id="PF19300">
    <property type="entry name" value="BPD_transp_1_N"/>
    <property type="match status" value="1"/>
</dbReference>
<evidence type="ECO:0000256" key="1">
    <source>
        <dbReference type="ARBA" id="ARBA00004651"/>
    </source>
</evidence>
<organism evidence="9 10">
    <name type="scientific">Chelatococcus asaccharovorans</name>
    <dbReference type="NCBI Taxonomy" id="28210"/>
    <lineage>
        <taxon>Bacteria</taxon>
        <taxon>Pseudomonadati</taxon>
        <taxon>Pseudomonadota</taxon>
        <taxon>Alphaproteobacteria</taxon>
        <taxon>Hyphomicrobiales</taxon>
        <taxon>Chelatococcaceae</taxon>
        <taxon>Chelatococcus</taxon>
    </lineage>
</organism>
<dbReference type="OrthoDB" id="9805855at2"/>
<dbReference type="CDD" id="cd06261">
    <property type="entry name" value="TM_PBP2"/>
    <property type="match status" value="1"/>
</dbReference>
<dbReference type="Pfam" id="PF00528">
    <property type="entry name" value="BPD_transp_1"/>
    <property type="match status" value="1"/>
</dbReference>
<keyword evidence="6 7" id="KW-0472">Membrane</keyword>
<evidence type="ECO:0000256" key="4">
    <source>
        <dbReference type="ARBA" id="ARBA00022692"/>
    </source>
</evidence>
<keyword evidence="2 7" id="KW-0813">Transport</keyword>
<comment type="caution">
    <text evidence="9">The sequence shown here is derived from an EMBL/GenBank/DDBJ whole genome shotgun (WGS) entry which is preliminary data.</text>
</comment>
<dbReference type="SUPFAM" id="SSF161098">
    <property type="entry name" value="MetI-like"/>
    <property type="match status" value="1"/>
</dbReference>
<evidence type="ECO:0000259" key="8">
    <source>
        <dbReference type="PROSITE" id="PS50928"/>
    </source>
</evidence>
<dbReference type="GO" id="GO:0055085">
    <property type="term" value="P:transmembrane transport"/>
    <property type="evidence" value="ECO:0007669"/>
    <property type="project" value="InterPro"/>
</dbReference>
<dbReference type="PANTHER" id="PTHR43163:SF2">
    <property type="entry name" value="ABC TRANSPORTER PERMEASE PROTEIN"/>
    <property type="match status" value="1"/>
</dbReference>
<feature type="transmembrane region" description="Helical" evidence="7">
    <location>
        <begin position="288"/>
        <end position="314"/>
    </location>
</feature>
<evidence type="ECO:0000313" key="10">
    <source>
        <dbReference type="Proteomes" id="UP000248021"/>
    </source>
</evidence>
<dbReference type="InterPro" id="IPR035906">
    <property type="entry name" value="MetI-like_sf"/>
</dbReference>
<dbReference type="Proteomes" id="UP000248021">
    <property type="component" value="Unassembled WGS sequence"/>
</dbReference>
<dbReference type="Gene3D" id="1.10.3720.10">
    <property type="entry name" value="MetI-like"/>
    <property type="match status" value="1"/>
</dbReference>
<keyword evidence="5 7" id="KW-1133">Transmembrane helix</keyword>
<reference evidence="9 10" key="1">
    <citation type="submission" date="2018-05" db="EMBL/GenBank/DDBJ databases">
        <title>Genomic Encyclopedia of Type Strains, Phase IV (KMG-IV): sequencing the most valuable type-strain genomes for metagenomic binning, comparative biology and taxonomic classification.</title>
        <authorList>
            <person name="Goeker M."/>
        </authorList>
    </citation>
    <scope>NUCLEOTIDE SEQUENCE [LARGE SCALE GENOMIC DNA]</scope>
    <source>
        <strain evidence="9 10">DSM 6462</strain>
    </source>
</reference>
<feature type="transmembrane region" description="Helical" evidence="7">
    <location>
        <begin position="100"/>
        <end position="121"/>
    </location>
</feature>
<feature type="transmembrane region" description="Helical" evidence="7">
    <location>
        <begin position="242"/>
        <end position="268"/>
    </location>
</feature>
<keyword evidence="10" id="KW-1185">Reference proteome</keyword>
<name>A0A2V3TWL5_9HYPH</name>
<evidence type="ECO:0000256" key="2">
    <source>
        <dbReference type="ARBA" id="ARBA00022448"/>
    </source>
</evidence>
<feature type="transmembrane region" description="Helical" evidence="7">
    <location>
        <begin position="12"/>
        <end position="31"/>
    </location>
</feature>
<dbReference type="AlphaFoldDB" id="A0A2V3TWL5"/>